<dbReference type="InterPro" id="IPR046341">
    <property type="entry name" value="SET_dom_sf"/>
</dbReference>
<evidence type="ECO:0000313" key="7">
    <source>
        <dbReference type="Proteomes" id="UP000663828"/>
    </source>
</evidence>
<dbReference type="GO" id="GO:0005634">
    <property type="term" value="C:nucleus"/>
    <property type="evidence" value="ECO:0007669"/>
    <property type="project" value="TreeGrafter"/>
</dbReference>
<dbReference type="PANTHER" id="PTHR12197">
    <property type="entry name" value="HISTONE-LYSINE N-METHYLTRANSFERASE SMYD"/>
    <property type="match status" value="1"/>
</dbReference>
<reference evidence="6" key="1">
    <citation type="submission" date="2021-02" db="EMBL/GenBank/DDBJ databases">
        <authorList>
            <person name="Nowell W R."/>
        </authorList>
    </citation>
    <scope>NUCLEOTIDE SEQUENCE</scope>
</reference>
<name>A0A816FM88_ADIRI</name>
<dbReference type="EMBL" id="CAJNOR010011757">
    <property type="protein sequence ID" value="CAF1663531.1"/>
    <property type="molecule type" value="Genomic_DNA"/>
</dbReference>
<evidence type="ECO:0000259" key="5">
    <source>
        <dbReference type="PROSITE" id="PS50865"/>
    </source>
</evidence>
<dbReference type="InterPro" id="IPR002893">
    <property type="entry name" value="Znf_MYND"/>
</dbReference>
<evidence type="ECO:0000313" key="6">
    <source>
        <dbReference type="EMBL" id="CAF1663531.1"/>
    </source>
</evidence>
<gene>
    <name evidence="6" type="ORF">XAT740_LOCUS57341</name>
</gene>
<organism evidence="6 7">
    <name type="scientific">Adineta ricciae</name>
    <name type="common">Rotifer</name>
    <dbReference type="NCBI Taxonomy" id="249248"/>
    <lineage>
        <taxon>Eukaryota</taxon>
        <taxon>Metazoa</taxon>
        <taxon>Spiralia</taxon>
        <taxon>Gnathifera</taxon>
        <taxon>Rotifera</taxon>
        <taxon>Eurotatoria</taxon>
        <taxon>Bdelloidea</taxon>
        <taxon>Adinetida</taxon>
        <taxon>Adinetidae</taxon>
        <taxon>Adineta</taxon>
    </lineage>
</organism>
<proteinExistence type="predicted"/>
<keyword evidence="7" id="KW-1185">Reference proteome</keyword>
<keyword evidence="2 4" id="KW-0863">Zinc-finger</keyword>
<protein>
    <recommendedName>
        <fullName evidence="5">MYND-type domain-containing protein</fullName>
    </recommendedName>
</protein>
<dbReference type="Gene3D" id="2.170.270.10">
    <property type="entry name" value="SET domain"/>
    <property type="match status" value="1"/>
</dbReference>
<dbReference type="AlphaFoldDB" id="A0A816FM88"/>
<dbReference type="PANTHER" id="PTHR12197:SF251">
    <property type="entry name" value="EG:BACR7C10.4 PROTEIN"/>
    <property type="match status" value="1"/>
</dbReference>
<dbReference type="SUPFAM" id="SSF144232">
    <property type="entry name" value="HIT/MYND zinc finger-like"/>
    <property type="match status" value="1"/>
</dbReference>
<dbReference type="GO" id="GO:0008270">
    <property type="term" value="F:zinc ion binding"/>
    <property type="evidence" value="ECO:0007669"/>
    <property type="project" value="UniProtKB-KW"/>
</dbReference>
<evidence type="ECO:0000256" key="1">
    <source>
        <dbReference type="ARBA" id="ARBA00022723"/>
    </source>
</evidence>
<sequence>MTVFIETPYIAALKESYLRSRCSACFQPATSQCAQCLIAVYCNSQCRVNDSLFHQLECQAYKNSADQHGVSEAVLARMIARVISRLRIDGGEPEQDLCSNISKLIHRRSWSDLLGHRDEVPRSERHWNQWLITKQQVKSFFGNQFDKIDLLEIFGKLLINRFRVGIHENVRDGRVAVGWAIYLTTSRFNHSCQPDLLQCSYDINMRLKFADSTKTFPETNVEFSQLTLSYRHQNDFRLTYPCSYVPTRQQRRAFVSFFFFNCHCNFCADDLRNRYAESATNRLCERCGDSLILQENYNDSTESILTCLGRRKCIKTEEIVDRVTLPKIDKTEQSVDVYEEHLENVGQLLHPESILLLQLREKLFFIYQKLLNQSDIDKDQQLTYIHRAIQLGEQLIQVYSIYLKDSSVYPKIVVTDVASLYELIGKTEKAKVLYQEAIDLWQADYDGHIDCRDLNMKL</sequence>
<keyword evidence="3" id="KW-0862">Zinc</keyword>
<accession>A0A816FM88</accession>
<comment type="caution">
    <text evidence="6">The sequence shown here is derived from an EMBL/GenBank/DDBJ whole genome shotgun (WGS) entry which is preliminary data.</text>
</comment>
<dbReference type="PROSITE" id="PS50865">
    <property type="entry name" value="ZF_MYND_2"/>
    <property type="match status" value="1"/>
</dbReference>
<dbReference type="Gene3D" id="1.10.220.160">
    <property type="match status" value="1"/>
</dbReference>
<dbReference type="Pfam" id="PF01753">
    <property type="entry name" value="zf-MYND"/>
    <property type="match status" value="1"/>
</dbReference>
<dbReference type="Proteomes" id="UP000663828">
    <property type="component" value="Unassembled WGS sequence"/>
</dbReference>
<evidence type="ECO:0000256" key="4">
    <source>
        <dbReference type="PROSITE-ProRule" id="PRU00134"/>
    </source>
</evidence>
<keyword evidence="1" id="KW-0479">Metal-binding</keyword>
<dbReference type="InterPro" id="IPR050869">
    <property type="entry name" value="H3K4_H4K5_MeTrfase"/>
</dbReference>
<evidence type="ECO:0000256" key="3">
    <source>
        <dbReference type="ARBA" id="ARBA00022833"/>
    </source>
</evidence>
<dbReference type="Gene3D" id="6.10.140.2220">
    <property type="match status" value="1"/>
</dbReference>
<evidence type="ECO:0000256" key="2">
    <source>
        <dbReference type="ARBA" id="ARBA00022771"/>
    </source>
</evidence>
<feature type="domain" description="MYND-type" evidence="5">
    <location>
        <begin position="22"/>
        <end position="58"/>
    </location>
</feature>
<dbReference type="PROSITE" id="PS01360">
    <property type="entry name" value="ZF_MYND_1"/>
    <property type="match status" value="1"/>
</dbReference>